<dbReference type="OMA" id="IKNACVW"/>
<dbReference type="SMART" id="SM00054">
    <property type="entry name" value="EFh"/>
    <property type="match status" value="2"/>
</dbReference>
<organism evidence="6 7">
    <name type="scientific">Dictyostelium purpureum</name>
    <name type="common">Slime mold</name>
    <dbReference type="NCBI Taxonomy" id="5786"/>
    <lineage>
        <taxon>Eukaryota</taxon>
        <taxon>Amoebozoa</taxon>
        <taxon>Evosea</taxon>
        <taxon>Eumycetozoa</taxon>
        <taxon>Dictyostelia</taxon>
        <taxon>Dictyosteliales</taxon>
        <taxon>Dictyosteliaceae</taxon>
        <taxon>Dictyostelium</taxon>
    </lineage>
</organism>
<name>F0ZKN4_DICPU</name>
<dbReference type="OrthoDB" id="9987241at2759"/>
<dbReference type="InParanoid" id="F0ZKN4"/>
<dbReference type="InterPro" id="IPR050230">
    <property type="entry name" value="CALM/Myosin/TropC-like"/>
</dbReference>
<dbReference type="KEGG" id="dpp:DICPUDRAFT_33321"/>
<evidence type="ECO:0000313" key="7">
    <source>
        <dbReference type="Proteomes" id="UP000001064"/>
    </source>
</evidence>
<reference evidence="7" key="1">
    <citation type="journal article" date="2011" name="Genome Biol.">
        <title>Comparative genomics of the social amoebae Dictyostelium discoideum and Dictyostelium purpureum.</title>
        <authorList>
            <consortium name="US DOE Joint Genome Institute (JGI-PGF)"/>
            <person name="Sucgang R."/>
            <person name="Kuo A."/>
            <person name="Tian X."/>
            <person name="Salerno W."/>
            <person name="Parikh A."/>
            <person name="Feasley C.L."/>
            <person name="Dalin E."/>
            <person name="Tu H."/>
            <person name="Huang E."/>
            <person name="Barry K."/>
            <person name="Lindquist E."/>
            <person name="Shapiro H."/>
            <person name="Bruce D."/>
            <person name="Schmutz J."/>
            <person name="Salamov A."/>
            <person name="Fey P."/>
            <person name="Gaudet P."/>
            <person name="Anjard C."/>
            <person name="Babu M.M."/>
            <person name="Basu S."/>
            <person name="Bushmanova Y."/>
            <person name="van der Wel H."/>
            <person name="Katoh-Kurasawa M."/>
            <person name="Dinh C."/>
            <person name="Coutinho P.M."/>
            <person name="Saito T."/>
            <person name="Elias M."/>
            <person name="Schaap P."/>
            <person name="Kay R.R."/>
            <person name="Henrissat B."/>
            <person name="Eichinger L."/>
            <person name="Rivero F."/>
            <person name="Putnam N.H."/>
            <person name="West C.M."/>
            <person name="Loomis W.F."/>
            <person name="Chisholm R.L."/>
            <person name="Shaulsky G."/>
            <person name="Strassmann J.E."/>
            <person name="Queller D.C."/>
            <person name="Kuspa A."/>
            <person name="Grigoriev I.V."/>
        </authorList>
    </citation>
    <scope>NUCLEOTIDE SEQUENCE [LARGE SCALE GENOMIC DNA]</scope>
    <source>
        <strain evidence="7">QSDP1</strain>
    </source>
</reference>
<dbReference type="CDD" id="cd00051">
    <property type="entry name" value="EFh"/>
    <property type="match status" value="1"/>
</dbReference>
<sequence length="553" mass="61905">MSSDNKNKRKDAGQYIETRNRKKAREALDLITNSKQRQASLFNLLGTEYTGPSEAQLEMMFRLFDTNRDGKISGEELKGVIRAMGKRPLTKRIDKILAECDTNGKGYIEMDEFVRYMQKKAAEKAKQLGLLESSDEEDEAEDAEGGDTDEEKEDTPKRKAAGARPKKRKAASSASSASTNTTSNSNSLAKQPSFFAPIKKGSSIVHFYTENAGTHKTNVELDKFNNPTGLEHDLGLEGAFTQFTILIGKFYKYIDTDSRNALKSKGFNIVDAGTQKEFVEKLPTADIALIVSNYTDDTTTTEQEFVDAVKKFHESGKGLFVWYDNHPYTFQGNWVSKALFGIEATGNEMGKQELSLGTGEGKQQFSSHLITTGINNLYEGVTISSFAKKSDKFETLATSSEGNTIILVSDPTKMDKNCGRVVLDTGFTKLFSEYFTAGTSRYIKNACVWLLALDGRFNLGVEVSGAIPKPIETPVWQFEHGGWLDYDNDASKVVEEAYQEWLLNPNIDVRSVKSGHWAYQIDFKHNTQTNIQHFSHTSRNIRRIMKQVIEPQI</sequence>
<dbReference type="EMBL" id="GL871058">
    <property type="protein sequence ID" value="EGC35490.1"/>
    <property type="molecule type" value="Genomic_DNA"/>
</dbReference>
<dbReference type="Gene3D" id="3.30.720.50">
    <property type="match status" value="1"/>
</dbReference>
<keyword evidence="2" id="KW-0106">Calcium</keyword>
<evidence type="ECO:0008006" key="8">
    <source>
        <dbReference type="Google" id="ProtNLM"/>
    </source>
</evidence>
<feature type="compositionally biased region" description="Low complexity" evidence="3">
    <location>
        <begin position="171"/>
        <end position="189"/>
    </location>
</feature>
<feature type="domain" description="EF-hand" evidence="4">
    <location>
        <begin position="52"/>
        <end position="87"/>
    </location>
</feature>
<dbReference type="SUPFAM" id="SSF47473">
    <property type="entry name" value="EF-hand"/>
    <property type="match status" value="1"/>
</dbReference>
<dbReference type="Proteomes" id="UP000001064">
    <property type="component" value="Unassembled WGS sequence"/>
</dbReference>
<evidence type="ECO:0000259" key="5">
    <source>
        <dbReference type="PROSITE" id="PS50918"/>
    </source>
</evidence>
<dbReference type="PANTHER" id="PTHR23048">
    <property type="entry name" value="MYOSIN LIGHT CHAIN 1, 3"/>
    <property type="match status" value="1"/>
</dbReference>
<dbReference type="AlphaFoldDB" id="F0ZKN4"/>
<evidence type="ECO:0000256" key="2">
    <source>
        <dbReference type="ARBA" id="ARBA00022837"/>
    </source>
</evidence>
<dbReference type="RefSeq" id="XP_003287969.1">
    <property type="nucleotide sequence ID" value="XM_003287921.1"/>
</dbReference>
<dbReference type="InterPro" id="IPR002048">
    <property type="entry name" value="EF_hand_dom"/>
</dbReference>
<feature type="domain" description="EF-hand" evidence="4">
    <location>
        <begin position="88"/>
        <end position="123"/>
    </location>
</feature>
<dbReference type="eggNOG" id="ENOG502RDYY">
    <property type="taxonomic scope" value="Eukaryota"/>
</dbReference>
<evidence type="ECO:0000256" key="1">
    <source>
        <dbReference type="ARBA" id="ARBA00022737"/>
    </source>
</evidence>
<dbReference type="InterPro" id="IPR018247">
    <property type="entry name" value="EF_Hand_1_Ca_BS"/>
</dbReference>
<dbReference type="InterPro" id="IPR011992">
    <property type="entry name" value="EF-hand-dom_pair"/>
</dbReference>
<dbReference type="InterPro" id="IPR037197">
    <property type="entry name" value="WWE_dom_sf"/>
</dbReference>
<proteinExistence type="predicted"/>
<dbReference type="Pfam" id="PF02825">
    <property type="entry name" value="WWE"/>
    <property type="match status" value="1"/>
</dbReference>
<gene>
    <name evidence="6" type="ORF">DICPUDRAFT_33321</name>
</gene>
<dbReference type="PROSITE" id="PS50222">
    <property type="entry name" value="EF_HAND_2"/>
    <property type="match status" value="2"/>
</dbReference>
<dbReference type="VEuPathDB" id="AmoebaDB:DICPUDRAFT_33321"/>
<feature type="domain" description="WWE" evidence="5">
    <location>
        <begin position="462"/>
        <end position="543"/>
    </location>
</feature>
<dbReference type="GeneID" id="10501310"/>
<dbReference type="STRING" id="5786.F0ZKN4"/>
<dbReference type="Pfam" id="PF13499">
    <property type="entry name" value="EF-hand_7"/>
    <property type="match status" value="1"/>
</dbReference>
<feature type="region of interest" description="Disordered" evidence="3">
    <location>
        <begin position="128"/>
        <end position="189"/>
    </location>
</feature>
<dbReference type="SUPFAM" id="SSF117839">
    <property type="entry name" value="WWE domain"/>
    <property type="match status" value="1"/>
</dbReference>
<dbReference type="InterPro" id="IPR029062">
    <property type="entry name" value="Class_I_gatase-like"/>
</dbReference>
<evidence type="ECO:0000313" key="6">
    <source>
        <dbReference type="EMBL" id="EGC35490.1"/>
    </source>
</evidence>
<dbReference type="PANTHER" id="PTHR23048:SF0">
    <property type="entry name" value="CALMODULIN LIKE 3"/>
    <property type="match status" value="1"/>
</dbReference>
<evidence type="ECO:0000256" key="3">
    <source>
        <dbReference type="SAM" id="MobiDB-lite"/>
    </source>
</evidence>
<accession>F0ZKN4</accession>
<keyword evidence="1" id="KW-0677">Repeat</keyword>
<dbReference type="PROSITE" id="PS00018">
    <property type="entry name" value="EF_HAND_1"/>
    <property type="match status" value="1"/>
</dbReference>
<evidence type="ECO:0000259" key="4">
    <source>
        <dbReference type="PROSITE" id="PS50222"/>
    </source>
</evidence>
<dbReference type="GO" id="GO:0005509">
    <property type="term" value="F:calcium ion binding"/>
    <property type="evidence" value="ECO:0007669"/>
    <property type="project" value="InterPro"/>
</dbReference>
<keyword evidence="7" id="KW-1185">Reference proteome</keyword>
<dbReference type="Gene3D" id="1.10.238.10">
    <property type="entry name" value="EF-hand"/>
    <property type="match status" value="1"/>
</dbReference>
<dbReference type="FunCoup" id="F0ZKN4">
    <property type="interactions" value="743"/>
</dbReference>
<protein>
    <recommendedName>
        <fullName evidence="8">Calmodulin</fullName>
    </recommendedName>
</protein>
<feature type="compositionally biased region" description="Acidic residues" evidence="3">
    <location>
        <begin position="133"/>
        <end position="153"/>
    </location>
</feature>
<dbReference type="PROSITE" id="PS50918">
    <property type="entry name" value="WWE"/>
    <property type="match status" value="1"/>
</dbReference>
<dbReference type="InterPro" id="IPR004170">
    <property type="entry name" value="WWE_dom"/>
</dbReference>
<dbReference type="SUPFAM" id="SSF52317">
    <property type="entry name" value="Class I glutamine amidotransferase-like"/>
    <property type="match status" value="1"/>
</dbReference>
<feature type="compositionally biased region" description="Basic residues" evidence="3">
    <location>
        <begin position="158"/>
        <end position="170"/>
    </location>
</feature>